<accession>A0A1B9GXH2</accession>
<dbReference type="PANTHER" id="PTHR48079">
    <property type="entry name" value="PROTEIN YEEZ"/>
    <property type="match status" value="1"/>
</dbReference>
<keyword evidence="3" id="KW-1185">Reference proteome</keyword>
<reference evidence="3" key="2">
    <citation type="submission" date="2013-12" db="EMBL/GenBank/DDBJ databases">
        <title>Evolution of pathogenesis and genome organization in the Tremellales.</title>
        <authorList>
            <person name="Cuomo C."/>
            <person name="Litvintseva A."/>
            <person name="Heitman J."/>
            <person name="Chen Y."/>
            <person name="Sun S."/>
            <person name="Springer D."/>
            <person name="Dromer F."/>
            <person name="Young S."/>
            <person name="Zeng Q."/>
            <person name="Chapman S."/>
            <person name="Gujja S."/>
            <person name="Saif S."/>
            <person name="Birren B."/>
        </authorList>
    </citation>
    <scope>NUCLEOTIDE SEQUENCE [LARGE SCALE GENOMIC DNA]</scope>
    <source>
        <strain evidence="3">BCC8398</strain>
    </source>
</reference>
<gene>
    <name evidence="2" type="ORF">I316_02227</name>
</gene>
<dbReference type="GO" id="GO:0005737">
    <property type="term" value="C:cytoplasm"/>
    <property type="evidence" value="ECO:0007669"/>
    <property type="project" value="TreeGrafter"/>
</dbReference>
<proteinExistence type="predicted"/>
<dbReference type="Gene3D" id="3.40.50.720">
    <property type="entry name" value="NAD(P)-binding Rossmann-like Domain"/>
    <property type="match status" value="1"/>
</dbReference>
<dbReference type="Pfam" id="PF01370">
    <property type="entry name" value="Epimerase"/>
    <property type="match status" value="2"/>
</dbReference>
<evidence type="ECO:0000259" key="1">
    <source>
        <dbReference type="Pfam" id="PF01370"/>
    </source>
</evidence>
<dbReference type="InterPro" id="IPR001509">
    <property type="entry name" value="Epimerase_deHydtase"/>
</dbReference>
<reference evidence="2 3" key="1">
    <citation type="submission" date="2013-07" db="EMBL/GenBank/DDBJ databases">
        <title>The Genome Sequence of Cryptococcus heveanensis BCC8398.</title>
        <authorList>
            <consortium name="The Broad Institute Genome Sequencing Platform"/>
            <person name="Cuomo C."/>
            <person name="Litvintseva A."/>
            <person name="Chen Y."/>
            <person name="Heitman J."/>
            <person name="Sun S."/>
            <person name="Springer D."/>
            <person name="Dromer F."/>
            <person name="Young S.K."/>
            <person name="Zeng Q."/>
            <person name="Gargeya S."/>
            <person name="Fitzgerald M."/>
            <person name="Abouelleil A."/>
            <person name="Alvarado L."/>
            <person name="Berlin A.M."/>
            <person name="Chapman S.B."/>
            <person name="Dewar J."/>
            <person name="Goldberg J."/>
            <person name="Griggs A."/>
            <person name="Gujja S."/>
            <person name="Hansen M."/>
            <person name="Howarth C."/>
            <person name="Imamovic A."/>
            <person name="Larimer J."/>
            <person name="McCowan C."/>
            <person name="Murphy C."/>
            <person name="Pearson M."/>
            <person name="Priest M."/>
            <person name="Roberts A."/>
            <person name="Saif S."/>
            <person name="Shea T."/>
            <person name="Sykes S."/>
            <person name="Wortman J."/>
            <person name="Nusbaum C."/>
            <person name="Birren B."/>
        </authorList>
    </citation>
    <scope>NUCLEOTIDE SEQUENCE [LARGE SCALE GENOMIC DNA]</scope>
    <source>
        <strain evidence="2 3">BCC8398</strain>
    </source>
</reference>
<dbReference type="PANTHER" id="PTHR48079:SF9">
    <property type="entry name" value="PUTATIVE-RELATED"/>
    <property type="match status" value="1"/>
</dbReference>
<dbReference type="AlphaFoldDB" id="A0A1B9GXH2"/>
<protein>
    <recommendedName>
        <fullName evidence="1">NAD-dependent epimerase/dehydratase domain-containing protein</fullName>
    </recommendedName>
</protein>
<name>A0A1B9GXH2_9TREE</name>
<evidence type="ECO:0000313" key="2">
    <source>
        <dbReference type="EMBL" id="OCF35737.1"/>
    </source>
</evidence>
<dbReference type="GO" id="GO:0004029">
    <property type="term" value="F:aldehyde dehydrogenase (NAD+) activity"/>
    <property type="evidence" value="ECO:0007669"/>
    <property type="project" value="TreeGrafter"/>
</dbReference>
<dbReference type="InterPro" id="IPR036291">
    <property type="entry name" value="NAD(P)-bd_dom_sf"/>
</dbReference>
<organism evidence="2 3">
    <name type="scientific">Kwoniella heveanensis BCC8398</name>
    <dbReference type="NCBI Taxonomy" id="1296120"/>
    <lineage>
        <taxon>Eukaryota</taxon>
        <taxon>Fungi</taxon>
        <taxon>Dikarya</taxon>
        <taxon>Basidiomycota</taxon>
        <taxon>Agaricomycotina</taxon>
        <taxon>Tremellomycetes</taxon>
        <taxon>Tremellales</taxon>
        <taxon>Cryptococcaceae</taxon>
        <taxon>Kwoniella</taxon>
    </lineage>
</organism>
<evidence type="ECO:0000313" key="3">
    <source>
        <dbReference type="Proteomes" id="UP000092666"/>
    </source>
</evidence>
<dbReference type="CDD" id="cd05262">
    <property type="entry name" value="SDR_a7"/>
    <property type="match status" value="1"/>
</dbReference>
<feature type="domain" description="NAD-dependent epimerase/dehydratase" evidence="1">
    <location>
        <begin position="3"/>
        <end position="91"/>
    </location>
</feature>
<dbReference type="Proteomes" id="UP000092666">
    <property type="component" value="Unassembled WGS sequence"/>
</dbReference>
<dbReference type="SUPFAM" id="SSF51735">
    <property type="entry name" value="NAD(P)-binding Rossmann-fold domains"/>
    <property type="match status" value="1"/>
</dbReference>
<dbReference type="EMBL" id="KI669497">
    <property type="protein sequence ID" value="OCF35737.1"/>
    <property type="molecule type" value="Genomic_DNA"/>
</dbReference>
<dbReference type="OrthoDB" id="10000533at2759"/>
<dbReference type="STRING" id="1296120.A0A1B9GXH2"/>
<sequence>MHVFVTGGSGFIGTHTIKELIDHGHQVTAIARSDASAKTLEELGAKVVRATLEDTDVLFEHAKASDAVIHLAYIHDFADYSGRPARVDENAVTTFGRALQGTNKPLVTTTGVLTYTIDGDEDTAKTSGHRGRAEAIAFSFADKGVRPISIRLGASVHGAGDHGFVPVLIQKAKEAGYVGYPGDGSTRWPPIHVDDAATLYRLAIEKDIPGATALHAIAEPAVSQKALAEVIGKKLGLPLKSLNANETKAYYGWLEFFVTLDGELKSQKTRDITGWQPRGKTLLEDLESGTYFD</sequence>
<feature type="domain" description="NAD-dependent epimerase/dehydratase" evidence="1">
    <location>
        <begin position="142"/>
        <end position="206"/>
    </location>
</feature>
<dbReference type="InterPro" id="IPR051783">
    <property type="entry name" value="NAD(P)-dependent_oxidoreduct"/>
</dbReference>